<evidence type="ECO:0000256" key="1">
    <source>
        <dbReference type="ARBA" id="ARBA00011970"/>
    </source>
</evidence>
<evidence type="ECO:0000256" key="5">
    <source>
        <dbReference type="ARBA" id="ARBA00022824"/>
    </source>
</evidence>
<dbReference type="PANTHER" id="PTHR20961">
    <property type="entry name" value="GLYCOSYLTRANSFERASE"/>
    <property type="match status" value="1"/>
</dbReference>
<keyword evidence="3" id="KW-0808">Transferase</keyword>
<gene>
    <name evidence="14" type="primary">CSON006407</name>
</gene>
<keyword evidence="4 11" id="KW-0732">Signal</keyword>
<comment type="catalytic activity">
    <reaction evidence="9">
        <text>L-seryl-[protein] + UDP-N-acetyl-alpha-D-glucosamine = 3-O-(N-acetyl-beta-D-glucosaminyl)-L-seryl-[protein] + UDP + H(+)</text>
        <dbReference type="Rhea" id="RHEA:48904"/>
        <dbReference type="Rhea" id="RHEA-COMP:9863"/>
        <dbReference type="Rhea" id="RHEA-COMP:12251"/>
        <dbReference type="ChEBI" id="CHEBI:15378"/>
        <dbReference type="ChEBI" id="CHEBI:29999"/>
        <dbReference type="ChEBI" id="CHEBI:57705"/>
        <dbReference type="ChEBI" id="CHEBI:58223"/>
        <dbReference type="ChEBI" id="CHEBI:90838"/>
        <dbReference type="EC" id="2.4.1.255"/>
    </reaction>
</comment>
<dbReference type="Pfam" id="PF04577">
    <property type="entry name" value="Glyco_transf_61"/>
    <property type="match status" value="1"/>
</dbReference>
<evidence type="ECO:0000256" key="6">
    <source>
        <dbReference type="ARBA" id="ARBA00023180"/>
    </source>
</evidence>
<dbReference type="PANTHER" id="PTHR20961:SF148">
    <property type="entry name" value="EGF DOMAIN-SPECIFIC O-LINKED N-ACETYLGLUCOSAMINE TRANSFERASE"/>
    <property type="match status" value="1"/>
</dbReference>
<evidence type="ECO:0000256" key="7">
    <source>
        <dbReference type="ARBA" id="ARBA00040944"/>
    </source>
</evidence>
<evidence type="ECO:0000256" key="11">
    <source>
        <dbReference type="SAM" id="SignalP"/>
    </source>
</evidence>
<evidence type="ECO:0000256" key="8">
    <source>
        <dbReference type="ARBA" id="ARBA00042574"/>
    </source>
</evidence>
<accession>A0A336LWA8</accession>
<dbReference type="GO" id="GO:0097363">
    <property type="term" value="F:protein O-acetylglucosaminyltransferase activity"/>
    <property type="evidence" value="ECO:0007669"/>
    <property type="project" value="UniProtKB-EC"/>
</dbReference>
<dbReference type="EMBL" id="UFQS01000240">
    <property type="protein sequence ID" value="SSX01877.1"/>
    <property type="molecule type" value="Genomic_DNA"/>
</dbReference>
<reference evidence="13" key="1">
    <citation type="submission" date="2018-04" db="EMBL/GenBank/DDBJ databases">
        <authorList>
            <person name="Go L.Y."/>
            <person name="Mitchell J.A."/>
        </authorList>
    </citation>
    <scope>NUCLEOTIDE SEQUENCE</scope>
    <source>
        <tissue evidence="13">Whole organism</tissue>
    </source>
</reference>
<dbReference type="VEuPathDB" id="VectorBase:CSON006407"/>
<dbReference type="InterPro" id="IPR007657">
    <property type="entry name" value="Glycosyltransferase_61"/>
</dbReference>
<evidence type="ECO:0000256" key="9">
    <source>
        <dbReference type="ARBA" id="ARBA00048317"/>
    </source>
</evidence>
<evidence type="ECO:0000256" key="3">
    <source>
        <dbReference type="ARBA" id="ARBA00022679"/>
    </source>
</evidence>
<protein>
    <recommendedName>
        <fullName evidence="7">EGF domain-specific O-linked N-acetylglucosamine transferase</fullName>
        <ecNumber evidence="1">2.4.1.255</ecNumber>
    </recommendedName>
    <alternativeName>
        <fullName evidence="8">Extracellular O-linked N-acetylglucosamine transferase</fullName>
    </alternativeName>
</protein>
<dbReference type="InterPro" id="IPR049625">
    <property type="entry name" value="Glyco_transf_61_cat"/>
</dbReference>
<evidence type="ECO:0000256" key="4">
    <source>
        <dbReference type="ARBA" id="ARBA00022729"/>
    </source>
</evidence>
<keyword evidence="6" id="KW-0325">Glycoprotein</keyword>
<dbReference type="EC" id="2.4.1.255" evidence="1"/>
<dbReference type="AlphaFoldDB" id="A0A336LWA8"/>
<name>A0A336LWA8_CULSO</name>
<feature type="domain" description="Glycosyltransferase 61 catalytic" evidence="12">
    <location>
        <begin position="320"/>
        <end position="435"/>
    </location>
</feature>
<dbReference type="GO" id="GO:0005788">
    <property type="term" value="C:endoplasmic reticulum lumen"/>
    <property type="evidence" value="ECO:0007669"/>
    <property type="project" value="TreeGrafter"/>
</dbReference>
<dbReference type="EMBL" id="UFQT01000240">
    <property type="protein sequence ID" value="SSX22254.1"/>
    <property type="molecule type" value="Genomic_DNA"/>
</dbReference>
<feature type="chain" id="PRO_5036062255" description="EGF domain-specific O-linked N-acetylglucosamine transferase" evidence="11">
    <location>
        <begin position="22"/>
        <end position="536"/>
    </location>
</feature>
<proteinExistence type="predicted"/>
<sequence length="536" mass="62972">MKKFASAVIQYLILILSPGLCLDWNLIDLPDEHLSNYFNSFPNLIDECLNDVDCPFKEFFNSSKWDPKSCWGYEPGCRPAQTKIRCPGDYTGYVSSKEAQIDTFYHQTDFGYIRDQLKSMHVMCEPFFQSDSSLECNEYLRFCRGRNIMLNLTDLIHRQDPYRYKIDVLKQGQIGGYCEFHVKRLKLQADHVSALQSWAPELRFFEKIPHRPLEEPETCDVIIDKPTYIMKIDASINMYHHFCDFFNLYLSLHMNNSQPDAWSKDFNILIWETFTYESPFEVTFKAFTSNPILDLKHFKGKVVCFKNLVLPLLPRMIFGLFYNTPIIAGCENSDLFHKFSEFILHRLRIPFEPPSSQKIRITFLCRKTKYRNILNENELYDEIKDIPEYEVNRVSYGANITFLEQLKITRNSDVFIGMHGAGLTHLLFLPNWATVFELYHCQDPGCYRDLARLRGVNYLTWENPSKVEAEDEGHHPEGGTHAKFTNYSFDKKEFARLVAKAAAHVKQHEEYKNYFEKNDQEEKIGEKSLKTERNEL</sequence>
<evidence type="ECO:0000256" key="2">
    <source>
        <dbReference type="ARBA" id="ARBA00022676"/>
    </source>
</evidence>
<evidence type="ECO:0000259" key="12">
    <source>
        <dbReference type="Pfam" id="PF04577"/>
    </source>
</evidence>
<evidence type="ECO:0000256" key="10">
    <source>
        <dbReference type="ARBA" id="ARBA00049432"/>
    </source>
</evidence>
<comment type="catalytic activity">
    <reaction evidence="10">
        <text>L-threonyl-[protein] + UDP-N-acetyl-alpha-D-glucosamine = 3-O-(N-acetyl-beta-D-glucosaminyl)-L-threonyl-[protein] + UDP + H(+)</text>
        <dbReference type="Rhea" id="RHEA:48908"/>
        <dbReference type="Rhea" id="RHEA-COMP:11060"/>
        <dbReference type="Rhea" id="RHEA-COMP:12252"/>
        <dbReference type="ChEBI" id="CHEBI:15378"/>
        <dbReference type="ChEBI" id="CHEBI:30013"/>
        <dbReference type="ChEBI" id="CHEBI:57705"/>
        <dbReference type="ChEBI" id="CHEBI:58223"/>
        <dbReference type="ChEBI" id="CHEBI:90840"/>
        <dbReference type="EC" id="2.4.1.255"/>
    </reaction>
</comment>
<keyword evidence="2" id="KW-0328">Glycosyltransferase</keyword>
<feature type="signal peptide" evidence="11">
    <location>
        <begin position="1"/>
        <end position="21"/>
    </location>
</feature>
<keyword evidence="5" id="KW-0256">Endoplasmic reticulum</keyword>
<reference evidence="14" key="2">
    <citation type="submission" date="2018-07" db="EMBL/GenBank/DDBJ databases">
        <authorList>
            <person name="Quirk P.G."/>
            <person name="Krulwich T.A."/>
        </authorList>
    </citation>
    <scope>NUCLEOTIDE SEQUENCE</scope>
</reference>
<evidence type="ECO:0000313" key="14">
    <source>
        <dbReference type="EMBL" id="SSX22254.1"/>
    </source>
</evidence>
<organism evidence="14">
    <name type="scientific">Culicoides sonorensis</name>
    <name type="common">Biting midge</name>
    <dbReference type="NCBI Taxonomy" id="179676"/>
    <lineage>
        <taxon>Eukaryota</taxon>
        <taxon>Metazoa</taxon>
        <taxon>Ecdysozoa</taxon>
        <taxon>Arthropoda</taxon>
        <taxon>Hexapoda</taxon>
        <taxon>Insecta</taxon>
        <taxon>Pterygota</taxon>
        <taxon>Neoptera</taxon>
        <taxon>Endopterygota</taxon>
        <taxon>Diptera</taxon>
        <taxon>Nematocera</taxon>
        <taxon>Chironomoidea</taxon>
        <taxon>Ceratopogonidae</taxon>
        <taxon>Ceratopogoninae</taxon>
        <taxon>Culicoides</taxon>
        <taxon>Monoculicoides</taxon>
    </lineage>
</organism>
<evidence type="ECO:0000313" key="13">
    <source>
        <dbReference type="EMBL" id="SSX01877.1"/>
    </source>
</evidence>